<dbReference type="GO" id="GO:0051604">
    <property type="term" value="P:protein maturation"/>
    <property type="evidence" value="ECO:0007669"/>
    <property type="project" value="TreeGrafter"/>
</dbReference>
<dbReference type="PANTHER" id="PTHR42959">
    <property type="entry name" value="CARBAMOYLTRANSFERASE"/>
    <property type="match status" value="1"/>
</dbReference>
<dbReference type="AlphaFoldDB" id="A0A6L3X411"/>
<comment type="caution">
    <text evidence="2">The sequence shown here is derived from an EMBL/GenBank/DDBJ whole genome shotgun (WGS) entry which is preliminary data.</text>
</comment>
<evidence type="ECO:0000313" key="3">
    <source>
        <dbReference type="Proteomes" id="UP000476281"/>
    </source>
</evidence>
<dbReference type="EMBL" id="WBSZ01002358">
    <property type="protein sequence ID" value="KAB2439298.1"/>
    <property type="molecule type" value="Genomic_DNA"/>
</dbReference>
<dbReference type="Gene3D" id="3.30.420.40">
    <property type="match status" value="1"/>
</dbReference>
<gene>
    <name evidence="2" type="ORF">F9C29_32985</name>
</gene>
<accession>A0A6L3X411</accession>
<feature type="non-terminal residue" evidence="2">
    <location>
        <position position="162"/>
    </location>
</feature>
<dbReference type="InterPro" id="IPR051060">
    <property type="entry name" value="Carbamoyltrans_HypF-like"/>
</dbReference>
<feature type="non-terminal residue" evidence="2">
    <location>
        <position position="1"/>
    </location>
</feature>
<name>A0A6L3X411_9ENTR</name>
<evidence type="ECO:0000313" key="2">
    <source>
        <dbReference type="EMBL" id="KAB2439298.1"/>
    </source>
</evidence>
<proteinExistence type="predicted"/>
<sequence length="162" mass="17742">ERLGGLPAVALPGGDLAAKQPWRNLLAHCLAFVPDWQQYPETEVVQRQNWPLLATAVSRGINAPRASSCGRLFDAVACALGIETQRYEGEAACRLEALAERCAGVEHPVTVQSDNLALFWQQWLTWRAEPGERAWAFHDSLAKGLSELAATHARRRSLTTGG</sequence>
<dbReference type="GO" id="GO:0016743">
    <property type="term" value="F:carboxyl- or carbamoyltransferase activity"/>
    <property type="evidence" value="ECO:0007669"/>
    <property type="project" value="TreeGrafter"/>
</dbReference>
<feature type="domain" description="Carbamoyltransferase Kae1-like" evidence="1">
    <location>
        <begin position="1"/>
        <end position="159"/>
    </location>
</feature>
<protein>
    <submittedName>
        <fullName evidence="2">Carbamoyltransferase HypF</fullName>
    </submittedName>
</protein>
<evidence type="ECO:0000259" key="1">
    <source>
        <dbReference type="Pfam" id="PF22521"/>
    </source>
</evidence>
<organism evidence="2 3">
    <name type="scientific">Enterobacter hormaechei</name>
    <dbReference type="NCBI Taxonomy" id="158836"/>
    <lineage>
        <taxon>Bacteria</taxon>
        <taxon>Pseudomonadati</taxon>
        <taxon>Pseudomonadota</taxon>
        <taxon>Gammaproteobacteria</taxon>
        <taxon>Enterobacterales</taxon>
        <taxon>Enterobacteriaceae</taxon>
        <taxon>Enterobacter</taxon>
        <taxon>Enterobacter cloacae complex</taxon>
    </lineage>
</organism>
<dbReference type="PANTHER" id="PTHR42959:SF1">
    <property type="entry name" value="CARBAMOYLTRANSFERASE HYPF"/>
    <property type="match status" value="1"/>
</dbReference>
<dbReference type="GO" id="GO:0008270">
    <property type="term" value="F:zinc ion binding"/>
    <property type="evidence" value="ECO:0007669"/>
    <property type="project" value="TreeGrafter"/>
</dbReference>
<dbReference type="Proteomes" id="UP000476281">
    <property type="component" value="Unassembled WGS sequence"/>
</dbReference>
<reference evidence="2 3" key="1">
    <citation type="submission" date="2019-09" db="EMBL/GenBank/DDBJ databases">
        <title>Reversal of blaTEM antimicrobial resistance by CRISPR-Cas9 in clinical E. coli and other Enterobacteriaceae strains.</title>
        <authorList>
            <person name="Tagliaferri T."/>
            <person name="Guimaraes N."/>
            <person name="Pereira M."/>
            <person name="Felicori L."/>
            <person name="Horz H.-P."/>
            <person name="Santos S."/>
            <person name="Mendes T."/>
        </authorList>
    </citation>
    <scope>NUCLEOTIDE SEQUENCE [LARGE SCALE GENOMIC DNA]</scope>
    <source>
        <strain evidence="2 3">E2_blaTEM_MG</strain>
    </source>
</reference>
<dbReference type="InterPro" id="IPR055128">
    <property type="entry name" value="HypF_C_2"/>
</dbReference>
<dbReference type="Pfam" id="PF22521">
    <property type="entry name" value="HypF_C_2"/>
    <property type="match status" value="1"/>
</dbReference>
<keyword evidence="2" id="KW-0808">Transferase</keyword>